<reference evidence="6" key="1">
    <citation type="submission" date="2021-02" db="EMBL/GenBank/DDBJ databases">
        <authorList>
            <person name="Nowell W R."/>
        </authorList>
    </citation>
    <scope>NUCLEOTIDE SEQUENCE</scope>
</reference>
<dbReference type="EMBL" id="CAJOBH010135183">
    <property type="protein sequence ID" value="CAF4778084.1"/>
    <property type="molecule type" value="Genomic_DNA"/>
</dbReference>
<dbReference type="GO" id="GO:0005739">
    <property type="term" value="C:mitochondrion"/>
    <property type="evidence" value="ECO:0007669"/>
    <property type="project" value="TreeGrafter"/>
</dbReference>
<evidence type="ECO:0000256" key="2">
    <source>
        <dbReference type="ARBA" id="ARBA00023134"/>
    </source>
</evidence>
<evidence type="ECO:0000313" key="4">
    <source>
        <dbReference type="EMBL" id="CAF4503152.1"/>
    </source>
</evidence>
<dbReference type="Proteomes" id="UP000681720">
    <property type="component" value="Unassembled WGS sequence"/>
</dbReference>
<dbReference type="GO" id="GO:0005525">
    <property type="term" value="F:GTP binding"/>
    <property type="evidence" value="ECO:0007669"/>
    <property type="project" value="UniProtKB-KW"/>
</dbReference>
<evidence type="ECO:0000313" key="7">
    <source>
        <dbReference type="EMBL" id="CAF4778084.1"/>
    </source>
</evidence>
<comment type="caution">
    <text evidence="6">The sequence shown here is derived from an EMBL/GenBank/DDBJ whole genome shotgun (WGS) entry which is preliminary data.</text>
</comment>
<dbReference type="InterPro" id="IPR027417">
    <property type="entry name" value="P-loop_NTPase"/>
</dbReference>
<dbReference type="PANTHER" id="PTHR43381">
    <property type="entry name" value="TRANSLATION INITIATION FACTOR IF-2-RELATED"/>
    <property type="match status" value="1"/>
</dbReference>
<protein>
    <recommendedName>
        <fullName evidence="3">Tr-type G domain-containing protein</fullName>
    </recommendedName>
</protein>
<dbReference type="EMBL" id="CAJOBJ010141205">
    <property type="protein sequence ID" value="CAF4763746.1"/>
    <property type="molecule type" value="Genomic_DNA"/>
</dbReference>
<organism evidence="6 9">
    <name type="scientific">Rotaria magnacalcarata</name>
    <dbReference type="NCBI Taxonomy" id="392030"/>
    <lineage>
        <taxon>Eukaryota</taxon>
        <taxon>Metazoa</taxon>
        <taxon>Spiralia</taxon>
        <taxon>Gnathifera</taxon>
        <taxon>Rotifera</taxon>
        <taxon>Eurotatoria</taxon>
        <taxon>Bdelloidea</taxon>
        <taxon>Philodinida</taxon>
        <taxon>Philodinidae</taxon>
        <taxon>Rotaria</taxon>
    </lineage>
</organism>
<dbReference type="InterPro" id="IPR000795">
    <property type="entry name" value="T_Tr_GTP-bd_dom"/>
</dbReference>
<dbReference type="AlphaFoldDB" id="A0A8S3AVD0"/>
<evidence type="ECO:0000259" key="3">
    <source>
        <dbReference type="Pfam" id="PF00009"/>
    </source>
</evidence>
<proteinExistence type="predicted"/>
<keyword evidence="2" id="KW-0342">GTP-binding</keyword>
<dbReference type="PANTHER" id="PTHR43381:SF4">
    <property type="entry name" value="EUKARYOTIC TRANSLATION INITIATION FACTOR 5B"/>
    <property type="match status" value="1"/>
</dbReference>
<dbReference type="EMBL" id="CAJOBH010140448">
    <property type="protein sequence ID" value="CAF4802604.1"/>
    <property type="molecule type" value="Genomic_DNA"/>
</dbReference>
<dbReference type="Proteomes" id="UP000676336">
    <property type="component" value="Unassembled WGS sequence"/>
</dbReference>
<dbReference type="Gene3D" id="3.40.50.300">
    <property type="entry name" value="P-loop containing nucleotide triphosphate hydrolases"/>
    <property type="match status" value="1"/>
</dbReference>
<dbReference type="Proteomes" id="UP000681967">
    <property type="component" value="Unassembled WGS sequence"/>
</dbReference>
<evidence type="ECO:0000313" key="9">
    <source>
        <dbReference type="Proteomes" id="UP000681720"/>
    </source>
</evidence>
<evidence type="ECO:0000313" key="5">
    <source>
        <dbReference type="EMBL" id="CAF4714274.1"/>
    </source>
</evidence>
<evidence type="ECO:0000313" key="6">
    <source>
        <dbReference type="EMBL" id="CAF4763746.1"/>
    </source>
</evidence>
<dbReference type="EMBL" id="CAJOBJ010129408">
    <property type="protein sequence ID" value="CAF4714274.1"/>
    <property type="molecule type" value="Genomic_DNA"/>
</dbReference>
<dbReference type="GO" id="GO:0003743">
    <property type="term" value="F:translation initiation factor activity"/>
    <property type="evidence" value="ECO:0007669"/>
    <property type="project" value="TreeGrafter"/>
</dbReference>
<keyword evidence="1" id="KW-0547">Nucleotide-binding</keyword>
<sequence length="55" mass="6537">MHGLEQQTLESIKLLLDRKTPFIIALNKIDRLYNWKSDNKRNVEQVLQEQSPNTK</sequence>
<accession>A0A8S3AVD0</accession>
<dbReference type="InterPro" id="IPR015760">
    <property type="entry name" value="TIF_IF2"/>
</dbReference>
<dbReference type="Pfam" id="PF00009">
    <property type="entry name" value="GTP_EFTU"/>
    <property type="match status" value="1"/>
</dbReference>
<feature type="domain" description="Tr-type G" evidence="3">
    <location>
        <begin position="2"/>
        <end position="48"/>
    </location>
</feature>
<evidence type="ECO:0000256" key="1">
    <source>
        <dbReference type="ARBA" id="ARBA00022741"/>
    </source>
</evidence>
<name>A0A8S3AVD0_9BILA</name>
<dbReference type="GO" id="GO:0003924">
    <property type="term" value="F:GTPase activity"/>
    <property type="evidence" value="ECO:0007669"/>
    <property type="project" value="InterPro"/>
</dbReference>
<gene>
    <name evidence="7" type="ORF">BYL167_LOCUS47191</name>
    <name evidence="8" type="ORF">BYL167_LOCUS48212</name>
    <name evidence="5" type="ORF">GIL414_LOCUS43579</name>
    <name evidence="6" type="ORF">GIL414_LOCUS45661</name>
    <name evidence="4" type="ORF">SMN809_LOCUS35003</name>
</gene>
<dbReference type="SUPFAM" id="SSF52540">
    <property type="entry name" value="P-loop containing nucleoside triphosphate hydrolases"/>
    <property type="match status" value="1"/>
</dbReference>
<dbReference type="EMBL" id="CAJOBI010082268">
    <property type="protein sequence ID" value="CAF4503152.1"/>
    <property type="molecule type" value="Genomic_DNA"/>
</dbReference>
<feature type="non-terminal residue" evidence="6">
    <location>
        <position position="1"/>
    </location>
</feature>
<evidence type="ECO:0000313" key="8">
    <source>
        <dbReference type="EMBL" id="CAF4802604.1"/>
    </source>
</evidence>